<dbReference type="Pfam" id="PF18029">
    <property type="entry name" value="Glyoxalase_6"/>
    <property type="match status" value="1"/>
</dbReference>
<evidence type="ECO:0000313" key="8">
    <source>
        <dbReference type="Proteomes" id="UP001321475"/>
    </source>
</evidence>
<evidence type="ECO:0000259" key="6">
    <source>
        <dbReference type="Pfam" id="PF18029"/>
    </source>
</evidence>
<dbReference type="InterPro" id="IPR029068">
    <property type="entry name" value="Glyas_Bleomycin-R_OHBP_Dase"/>
</dbReference>
<keyword evidence="5" id="KW-0456">Lyase</keyword>
<dbReference type="CDD" id="cd00488">
    <property type="entry name" value="PCD_DCoH"/>
    <property type="match status" value="1"/>
</dbReference>
<dbReference type="Gene3D" id="3.30.1360.20">
    <property type="entry name" value="Transcriptional coactivator/pterin dehydratase"/>
    <property type="match status" value="1"/>
</dbReference>
<keyword evidence="8" id="KW-1185">Reference proteome</keyword>
<dbReference type="InterPro" id="IPR041581">
    <property type="entry name" value="Glyoxalase_6"/>
</dbReference>
<dbReference type="SUPFAM" id="SSF54593">
    <property type="entry name" value="Glyoxalase/Bleomycin resistance protein/Dihydroxybiphenyl dioxygenase"/>
    <property type="match status" value="1"/>
</dbReference>
<gene>
    <name evidence="7" type="ORF">GCM10025865_23350</name>
</gene>
<comment type="similarity">
    <text evidence="2">Belongs to the pterin-4-alpha-carbinolamine dehydratase family.</text>
</comment>
<evidence type="ECO:0000313" key="7">
    <source>
        <dbReference type="EMBL" id="BDZ43036.1"/>
    </source>
</evidence>
<comment type="catalytic activity">
    <reaction evidence="1">
        <text>(4aS,6R)-4a-hydroxy-L-erythro-5,6,7,8-tetrahydrobiopterin = (6R)-L-erythro-6,7-dihydrobiopterin + H2O</text>
        <dbReference type="Rhea" id="RHEA:11920"/>
        <dbReference type="ChEBI" id="CHEBI:15377"/>
        <dbReference type="ChEBI" id="CHEBI:15642"/>
        <dbReference type="ChEBI" id="CHEBI:43120"/>
        <dbReference type="EC" id="4.2.1.96"/>
    </reaction>
</comment>
<dbReference type="InterPro" id="IPR036428">
    <property type="entry name" value="PCD_sf"/>
</dbReference>
<dbReference type="InterPro" id="IPR001533">
    <property type="entry name" value="Pterin_deHydtase"/>
</dbReference>
<dbReference type="Proteomes" id="UP001321475">
    <property type="component" value="Chromosome"/>
</dbReference>
<dbReference type="SUPFAM" id="SSF55248">
    <property type="entry name" value="PCD-like"/>
    <property type="match status" value="1"/>
</dbReference>
<dbReference type="Gene3D" id="3.10.180.10">
    <property type="entry name" value="2,3-Dihydroxybiphenyl 1,2-Dioxygenase, domain 1"/>
    <property type="match status" value="1"/>
</dbReference>
<dbReference type="PANTHER" id="PTHR35908:SF1">
    <property type="entry name" value="CONSERVED PROTEIN"/>
    <property type="match status" value="1"/>
</dbReference>
<evidence type="ECO:0000256" key="2">
    <source>
        <dbReference type="ARBA" id="ARBA00006472"/>
    </source>
</evidence>
<evidence type="ECO:0000256" key="1">
    <source>
        <dbReference type="ARBA" id="ARBA00001554"/>
    </source>
</evidence>
<proteinExistence type="inferred from homology"/>
<evidence type="ECO:0000256" key="3">
    <source>
        <dbReference type="ARBA" id="ARBA00013252"/>
    </source>
</evidence>
<organism evidence="7 8">
    <name type="scientific">Paraoerskovia sediminicola</name>
    <dbReference type="NCBI Taxonomy" id="1138587"/>
    <lineage>
        <taxon>Bacteria</taxon>
        <taxon>Bacillati</taxon>
        <taxon>Actinomycetota</taxon>
        <taxon>Actinomycetes</taxon>
        <taxon>Micrococcales</taxon>
        <taxon>Cellulomonadaceae</taxon>
        <taxon>Paraoerskovia</taxon>
    </lineage>
</organism>
<dbReference type="Pfam" id="PF01329">
    <property type="entry name" value="Pterin_4a"/>
    <property type="match status" value="1"/>
</dbReference>
<dbReference type="EC" id="4.2.1.96" evidence="3"/>
<evidence type="ECO:0000256" key="5">
    <source>
        <dbReference type="ARBA" id="ARBA00023239"/>
    </source>
</evidence>
<feature type="domain" description="Glyoxalase-like" evidence="6">
    <location>
        <begin position="105"/>
        <end position="211"/>
    </location>
</feature>
<protein>
    <recommendedName>
        <fullName evidence="4">Putative pterin-4-alpha-carbinolamine dehydratase</fullName>
        <ecNumber evidence="3">4.2.1.96</ecNumber>
    </recommendedName>
</protein>
<evidence type="ECO:0000256" key="4">
    <source>
        <dbReference type="ARBA" id="ARBA00021735"/>
    </source>
</evidence>
<dbReference type="EMBL" id="AP027729">
    <property type="protein sequence ID" value="BDZ43036.1"/>
    <property type="molecule type" value="Genomic_DNA"/>
</dbReference>
<reference evidence="8" key="1">
    <citation type="journal article" date="2019" name="Int. J. Syst. Evol. Microbiol.">
        <title>The Global Catalogue of Microorganisms (GCM) 10K type strain sequencing project: providing services to taxonomists for standard genome sequencing and annotation.</title>
        <authorList>
            <consortium name="The Broad Institute Genomics Platform"/>
            <consortium name="The Broad Institute Genome Sequencing Center for Infectious Disease"/>
            <person name="Wu L."/>
            <person name="Ma J."/>
        </authorList>
    </citation>
    <scope>NUCLEOTIDE SEQUENCE [LARGE SCALE GENOMIC DNA]</scope>
    <source>
        <strain evidence="8">NBRC 108565</strain>
    </source>
</reference>
<accession>A0ABM8G4E5</accession>
<name>A0ABM8G4E5_9CELL</name>
<sequence>MTAEEFHSREGTAEWRVGLGHAQTVFRTGSFATGVALVDRIGEIADRAGHHPDVDLRYPTVIVRVTTHDAGGLTAKDVDLVREVSAAAAELGVQAEPASIQQLEIAVDVLDRDAVLPFWRAVLAYDRFDGDGYEDVELRDPAGRGPTIWFQQMDEPRPQRNRIHLDVTVAPEHARERVDAAVAAGGVLLSDGAAPSFWILADAEGNEVCVCTSLGRA</sequence>
<dbReference type="PANTHER" id="PTHR35908">
    <property type="entry name" value="HYPOTHETICAL FUSION PROTEIN"/>
    <property type="match status" value="1"/>
</dbReference>